<keyword evidence="1" id="KW-0175">Coiled coil</keyword>
<dbReference type="InterPro" id="IPR011335">
    <property type="entry name" value="Restrct_endonuc-II-like"/>
</dbReference>
<dbReference type="SUPFAM" id="SSF52980">
    <property type="entry name" value="Restriction endonuclease-like"/>
    <property type="match status" value="1"/>
</dbReference>
<dbReference type="EMBL" id="DTAU01000023">
    <property type="protein sequence ID" value="HFQ78262.1"/>
    <property type="molecule type" value="Genomic_DNA"/>
</dbReference>
<name>A0A7J3MWP3_9CREN</name>
<comment type="caution">
    <text evidence="3">The sequence shown here is derived from an EMBL/GenBank/DDBJ whole genome shotgun (WGS) entry which is preliminary data.</text>
</comment>
<evidence type="ECO:0000313" key="2">
    <source>
        <dbReference type="EMBL" id="HFQ78262.1"/>
    </source>
</evidence>
<dbReference type="Gene3D" id="1.20.5.340">
    <property type="match status" value="1"/>
</dbReference>
<dbReference type="Pfam" id="PF12644">
    <property type="entry name" value="DUF3782"/>
    <property type="match status" value="1"/>
</dbReference>
<evidence type="ECO:0000256" key="1">
    <source>
        <dbReference type="SAM" id="Coils"/>
    </source>
</evidence>
<reference evidence="3" key="1">
    <citation type="journal article" date="2020" name="mSystems">
        <title>Genome- and Community-Level Interaction Insights into Carbon Utilization and Element Cycling Functions of Hydrothermarchaeota in Hydrothermal Sediment.</title>
        <authorList>
            <person name="Zhou Z."/>
            <person name="Liu Y."/>
            <person name="Xu W."/>
            <person name="Pan J."/>
            <person name="Luo Z.H."/>
            <person name="Li M."/>
        </authorList>
    </citation>
    <scope>NUCLEOTIDE SEQUENCE [LARGE SCALE GENOMIC DNA]</scope>
    <source>
        <strain evidence="2">SpSt-629</strain>
        <strain evidence="3">SpSt-688</strain>
    </source>
</reference>
<proteinExistence type="predicted"/>
<evidence type="ECO:0000313" key="3">
    <source>
        <dbReference type="EMBL" id="HGT97962.1"/>
    </source>
</evidence>
<protein>
    <submittedName>
        <fullName evidence="3">DUF3782 domain-containing protein</fullName>
    </submittedName>
</protein>
<sequence length="182" mass="21552">MSRRIEEHSKRLEEHSKRIEELSRRIEEHSKRLEEHSKRIEELSKRVARFEVVVGSVTRRVGIDLEKTILSLYRDVLVWFGVEDVDKVEKFVYIDAEGRYMGKGDTLEIDIYIHNKEIFFIEVKSFVDVEDVMWFNHKCSIASRIIGKEPKRKIMVSIHSVKEALAQAKKYEIDIIYGELID</sequence>
<dbReference type="AlphaFoldDB" id="A0A7J3MWP3"/>
<dbReference type="InterPro" id="IPR024271">
    <property type="entry name" value="DUF3782"/>
</dbReference>
<accession>A0A7J3MWP3</accession>
<dbReference type="EMBL" id="DTDH01000023">
    <property type="protein sequence ID" value="HGT97962.1"/>
    <property type="molecule type" value="Genomic_DNA"/>
</dbReference>
<dbReference type="PANTHER" id="PTHR34314">
    <property type="entry name" value="CRENARCHAEAL PROTEIN, PUTATIVE-RELATED"/>
    <property type="match status" value="1"/>
</dbReference>
<dbReference type="PANTHER" id="PTHR34314:SF6">
    <property type="entry name" value="DUF3782 DOMAIN-CONTAINING PROTEIN"/>
    <property type="match status" value="1"/>
</dbReference>
<organism evidence="3">
    <name type="scientific">Ignisphaera aggregans</name>
    <dbReference type="NCBI Taxonomy" id="334771"/>
    <lineage>
        <taxon>Archaea</taxon>
        <taxon>Thermoproteota</taxon>
        <taxon>Thermoprotei</taxon>
        <taxon>Desulfurococcales</taxon>
        <taxon>Desulfurococcaceae</taxon>
        <taxon>Ignisphaera</taxon>
    </lineage>
</organism>
<gene>
    <name evidence="2" type="ORF">ENT99_00980</name>
    <name evidence="3" type="ORF">ENU64_00840</name>
</gene>
<feature type="coiled-coil region" evidence="1">
    <location>
        <begin position="5"/>
        <end position="53"/>
    </location>
</feature>